<dbReference type="EMBL" id="JAMKOV010000156">
    <property type="protein sequence ID" value="KAI8033262.1"/>
    <property type="molecule type" value="Genomic_DNA"/>
</dbReference>
<sequence length="34" mass="3855">MARVDHLNATHFFVQIFVNNFFSGAFGKGVIQNK</sequence>
<reference evidence="1" key="1">
    <citation type="journal article" date="2023" name="Genome Biol. Evol.">
        <title>Long-read-based Genome Assembly of Drosophila gunungcola Reveals Fewer Chemosensory Genes in Flower-breeding Species.</title>
        <authorList>
            <person name="Negi A."/>
            <person name="Liao B.Y."/>
            <person name="Yeh S.D."/>
        </authorList>
    </citation>
    <scope>NUCLEOTIDE SEQUENCE</scope>
    <source>
        <strain evidence="1">Sukarami</strain>
    </source>
</reference>
<keyword evidence="2" id="KW-1185">Reference proteome</keyword>
<accession>A0A9Q0BIB1</accession>
<evidence type="ECO:0000313" key="2">
    <source>
        <dbReference type="Proteomes" id="UP001059596"/>
    </source>
</evidence>
<proteinExistence type="predicted"/>
<evidence type="ECO:0000313" key="1">
    <source>
        <dbReference type="EMBL" id="KAI8033262.1"/>
    </source>
</evidence>
<dbReference type="AlphaFoldDB" id="A0A9Q0BIB1"/>
<name>A0A9Q0BIB1_9MUSC</name>
<comment type="caution">
    <text evidence="1">The sequence shown here is derived from an EMBL/GenBank/DDBJ whole genome shotgun (WGS) entry which is preliminary data.</text>
</comment>
<gene>
    <name evidence="1" type="ORF">M5D96_013978</name>
</gene>
<dbReference type="Proteomes" id="UP001059596">
    <property type="component" value="Unassembled WGS sequence"/>
</dbReference>
<organism evidence="1 2">
    <name type="scientific">Drosophila gunungcola</name>
    <name type="common">fruit fly</name>
    <dbReference type="NCBI Taxonomy" id="103775"/>
    <lineage>
        <taxon>Eukaryota</taxon>
        <taxon>Metazoa</taxon>
        <taxon>Ecdysozoa</taxon>
        <taxon>Arthropoda</taxon>
        <taxon>Hexapoda</taxon>
        <taxon>Insecta</taxon>
        <taxon>Pterygota</taxon>
        <taxon>Neoptera</taxon>
        <taxon>Endopterygota</taxon>
        <taxon>Diptera</taxon>
        <taxon>Brachycera</taxon>
        <taxon>Muscomorpha</taxon>
        <taxon>Ephydroidea</taxon>
        <taxon>Drosophilidae</taxon>
        <taxon>Drosophila</taxon>
        <taxon>Sophophora</taxon>
    </lineage>
</organism>
<protein>
    <submittedName>
        <fullName evidence="1">Uncharacterized protein</fullName>
    </submittedName>
</protein>